<dbReference type="Pfam" id="PF12694">
    <property type="entry name" value="cpYpsA"/>
    <property type="match status" value="1"/>
</dbReference>
<proteinExistence type="predicted"/>
<protein>
    <submittedName>
        <fullName evidence="1">Molybdenum carrier</fullName>
    </submittedName>
</protein>
<name>A0A518B2A1_9BACT</name>
<evidence type="ECO:0000313" key="2">
    <source>
        <dbReference type="Proteomes" id="UP000317093"/>
    </source>
</evidence>
<dbReference type="KEGG" id="knv:Pan216_19610"/>
<reference evidence="1 2" key="1">
    <citation type="submission" date="2019-02" db="EMBL/GenBank/DDBJ databases">
        <title>Deep-cultivation of Planctomycetes and their phenomic and genomic characterization uncovers novel biology.</title>
        <authorList>
            <person name="Wiegand S."/>
            <person name="Jogler M."/>
            <person name="Boedeker C."/>
            <person name="Pinto D."/>
            <person name="Vollmers J."/>
            <person name="Rivas-Marin E."/>
            <person name="Kohn T."/>
            <person name="Peeters S.H."/>
            <person name="Heuer A."/>
            <person name="Rast P."/>
            <person name="Oberbeckmann S."/>
            <person name="Bunk B."/>
            <person name="Jeske O."/>
            <person name="Meyerdierks A."/>
            <person name="Storesund J.E."/>
            <person name="Kallscheuer N."/>
            <person name="Luecker S."/>
            <person name="Lage O.M."/>
            <person name="Pohl T."/>
            <person name="Merkel B.J."/>
            <person name="Hornburger P."/>
            <person name="Mueller R.-W."/>
            <person name="Bruemmer F."/>
            <person name="Labrenz M."/>
            <person name="Spormann A.M."/>
            <person name="Op den Camp H."/>
            <person name="Overmann J."/>
            <person name="Amann R."/>
            <person name="Jetten M.S.M."/>
            <person name="Mascher T."/>
            <person name="Medema M.H."/>
            <person name="Devos D.P."/>
            <person name="Kaster A.-K."/>
            <person name="Ovreas L."/>
            <person name="Rohde M."/>
            <person name="Galperin M.Y."/>
            <person name="Jogler C."/>
        </authorList>
    </citation>
    <scope>NUCLEOTIDE SEQUENCE [LARGE SCALE GENOMIC DNA]</scope>
    <source>
        <strain evidence="1 2">Pan216</strain>
    </source>
</reference>
<dbReference type="Proteomes" id="UP000317093">
    <property type="component" value="Chromosome"/>
</dbReference>
<dbReference type="OrthoDB" id="283616at2"/>
<dbReference type="AlphaFoldDB" id="A0A518B2A1"/>
<accession>A0A518B2A1</accession>
<dbReference type="InterPro" id="IPR024755">
    <property type="entry name" value="cpYpsA"/>
</dbReference>
<dbReference type="SUPFAM" id="SSF102405">
    <property type="entry name" value="MCP/YpsA-like"/>
    <property type="match status" value="1"/>
</dbReference>
<keyword evidence="2" id="KW-1185">Reference proteome</keyword>
<sequence length="154" mass="16418">MLRKIVSGGQTGVDRAALEAAIALNIAHGGWCPKGRRAEDGTVPSRYELVEADSRDYAVRTERNVVDSDGTLIVAPGELSGGTALTAKLCRNHEKPLLVLSLEEPAAGERFPTWLAESSIEVLNVAGPRESEVEGESLQVRAEAFLVGLLARVV</sequence>
<dbReference type="RefSeq" id="WP_145257744.1">
    <property type="nucleotide sequence ID" value="NZ_CP036279.1"/>
</dbReference>
<dbReference type="Gene3D" id="3.40.50.450">
    <property type="match status" value="1"/>
</dbReference>
<organism evidence="1 2">
    <name type="scientific">Kolteria novifilia</name>
    <dbReference type="NCBI Taxonomy" id="2527975"/>
    <lineage>
        <taxon>Bacteria</taxon>
        <taxon>Pseudomonadati</taxon>
        <taxon>Planctomycetota</taxon>
        <taxon>Planctomycetia</taxon>
        <taxon>Kolteriales</taxon>
        <taxon>Kolteriaceae</taxon>
        <taxon>Kolteria</taxon>
    </lineage>
</organism>
<dbReference type="EMBL" id="CP036279">
    <property type="protein sequence ID" value="QDU61107.1"/>
    <property type="molecule type" value="Genomic_DNA"/>
</dbReference>
<gene>
    <name evidence="1" type="ORF">Pan216_19610</name>
</gene>
<evidence type="ECO:0000313" key="1">
    <source>
        <dbReference type="EMBL" id="QDU61107.1"/>
    </source>
</evidence>